<evidence type="ECO:0008006" key="3">
    <source>
        <dbReference type="Google" id="ProtNLM"/>
    </source>
</evidence>
<dbReference type="Proteomes" id="UP000077552">
    <property type="component" value="Unassembled WGS sequence"/>
</dbReference>
<evidence type="ECO:0000313" key="2">
    <source>
        <dbReference type="Proteomes" id="UP000077552"/>
    </source>
</evidence>
<proteinExistence type="predicted"/>
<accession>A0A1A9LE28</accession>
<protein>
    <recommendedName>
        <fullName evidence="3">Peptidase S74 domain-containing protein</fullName>
    </recommendedName>
</protein>
<dbReference type="EMBL" id="LXIE01000022">
    <property type="protein sequence ID" value="OAD91224.1"/>
    <property type="molecule type" value="Genomic_DNA"/>
</dbReference>
<name>A0A1A9LE28_9FLAO</name>
<comment type="caution">
    <text evidence="1">The sequence shown here is derived from an EMBL/GenBank/DDBJ whole genome shotgun (WGS) entry which is preliminary data.</text>
</comment>
<dbReference type="AlphaFoldDB" id="A0A1A9LE28"/>
<dbReference type="STRING" id="1385699.A7A78_13075"/>
<gene>
    <name evidence="1" type="ORF">A7A78_13075</name>
</gene>
<keyword evidence="2" id="KW-1185">Reference proteome</keyword>
<organism evidence="1 2">
    <name type="scientific">Aequorivita soesokkakensis</name>
    <dbReference type="NCBI Taxonomy" id="1385699"/>
    <lineage>
        <taxon>Bacteria</taxon>
        <taxon>Pseudomonadati</taxon>
        <taxon>Bacteroidota</taxon>
        <taxon>Flavobacteriia</taxon>
        <taxon>Flavobacteriales</taxon>
        <taxon>Flavobacteriaceae</taxon>
        <taxon>Aequorivita</taxon>
    </lineage>
</organism>
<sequence length="472" mass="49513">MQGDAILQLESANKGLLIPRIALTDLTTFAPLTGIPVESLMVYNTSNATGPGYFYWSVTDTEWKPIDGGKDWKRVGNTPTTPGTAPGENYVGTPDTENFILATNDTERITFTSDGLVSVNDNTPAATDRFSVTGPNDHIAVAGYGIGVGGGVYGENTTTGGEGVKGDSPGSIGAIGVGYTGTNVGALAGINTNANGTGIIGLGNNVPEKIIPTGSGAAFSGTQYGTVSWALYTNPSYGYAGAGNGLNLDAEIAANFADNTGGIFKGNQWGITSIAAITGSGNNGTNRATFIGNYVSRNNSQETIYVGARIANTNVKIAGTGGGSVSTTMRTANDGERILFAPEAPENWFFDIGEAQLVNGKATVKLDPLFVEVLSTETPFKVFVQGGENTLGNIQLKRNQETKSFTLEDQGGRSNGTVYYKIYGIWKGKENLRFPELKPEDMPQQVAVPSKKVEAQFDSEKTTALLQSANQE</sequence>
<evidence type="ECO:0000313" key="1">
    <source>
        <dbReference type="EMBL" id="OAD91224.1"/>
    </source>
</evidence>
<reference evidence="1 2" key="1">
    <citation type="submission" date="2016-05" db="EMBL/GenBank/DDBJ databases">
        <title>Genome sequencing of Vitellibacter soesokkakensis RSSK-12.</title>
        <authorList>
            <person name="Thevarajoo S."/>
            <person name="Selvaratnam C."/>
            <person name="Goh K.M."/>
            <person name="Chan K.-G."/>
            <person name="Chong C.S."/>
        </authorList>
    </citation>
    <scope>NUCLEOTIDE SEQUENCE [LARGE SCALE GENOMIC DNA]</scope>
    <source>
        <strain evidence="1 2">RSSK-12</strain>
    </source>
</reference>